<comment type="cofactor">
    <cofactor evidence="5">
        <name>Fe(2+)</name>
        <dbReference type="ChEBI" id="CHEBI:29033"/>
    </cofactor>
    <text evidence="5">Binds 1 Fe(2+) ion per subunit.</text>
</comment>
<dbReference type="PANTHER" id="PTHR10543:SF24">
    <property type="entry name" value="CAROTENOID ISOMEROOXYGENASE"/>
    <property type="match status" value="1"/>
</dbReference>
<dbReference type="Proteomes" id="UP000623467">
    <property type="component" value="Unassembled WGS sequence"/>
</dbReference>
<evidence type="ECO:0000256" key="1">
    <source>
        <dbReference type="ARBA" id="ARBA00006787"/>
    </source>
</evidence>
<keyword evidence="7" id="KW-0223">Dioxygenase</keyword>
<comment type="similarity">
    <text evidence="1">Belongs to the carotenoid oxygenase family.</text>
</comment>
<dbReference type="PANTHER" id="PTHR10543">
    <property type="entry name" value="BETA-CAROTENE DIOXYGENASE"/>
    <property type="match status" value="1"/>
</dbReference>
<evidence type="ECO:0000256" key="5">
    <source>
        <dbReference type="PIRSR" id="PIRSR604294-1"/>
    </source>
</evidence>
<protein>
    <submittedName>
        <fullName evidence="7">Dioxygenase</fullName>
    </submittedName>
</protein>
<keyword evidence="8" id="KW-1185">Reference proteome</keyword>
<evidence type="ECO:0000256" key="3">
    <source>
        <dbReference type="ARBA" id="ARBA00023002"/>
    </source>
</evidence>
<dbReference type="GO" id="GO:0010436">
    <property type="term" value="F:carotenoid dioxygenase activity"/>
    <property type="evidence" value="ECO:0007669"/>
    <property type="project" value="TreeGrafter"/>
</dbReference>
<feature type="binding site" evidence="5">
    <location>
        <position position="221"/>
    </location>
    <ligand>
        <name>Fe cation</name>
        <dbReference type="ChEBI" id="CHEBI:24875"/>
        <note>catalytic</note>
    </ligand>
</feature>
<dbReference type="InterPro" id="IPR004294">
    <property type="entry name" value="Carotenoid_Oase"/>
</dbReference>
<evidence type="ECO:0000256" key="4">
    <source>
        <dbReference type="ARBA" id="ARBA00023004"/>
    </source>
</evidence>
<comment type="caution">
    <text evidence="7">The sequence shown here is derived from an EMBL/GenBank/DDBJ whole genome shotgun (WGS) entry which is preliminary data.</text>
</comment>
<evidence type="ECO:0000256" key="2">
    <source>
        <dbReference type="ARBA" id="ARBA00022723"/>
    </source>
</evidence>
<organism evidence="7 8">
    <name type="scientific">Mycena sanguinolenta</name>
    <dbReference type="NCBI Taxonomy" id="230812"/>
    <lineage>
        <taxon>Eukaryota</taxon>
        <taxon>Fungi</taxon>
        <taxon>Dikarya</taxon>
        <taxon>Basidiomycota</taxon>
        <taxon>Agaricomycotina</taxon>
        <taxon>Agaricomycetes</taxon>
        <taxon>Agaricomycetidae</taxon>
        <taxon>Agaricales</taxon>
        <taxon>Marasmiineae</taxon>
        <taxon>Mycenaceae</taxon>
        <taxon>Mycena</taxon>
    </lineage>
</organism>
<keyword evidence="2 5" id="KW-0479">Metal-binding</keyword>
<dbReference type="OrthoDB" id="407010at2759"/>
<sequence>MGIGDPTTNHWNNWPNSAGFDVREQVHTPVSLPITGTIPAYAAGILYRNGLGPRDVHANKDGKPVYRVSHWFDNLSQVHRFQIHPSSATNPNVTVTHNSRLTCDKAVERIKREARRTEFTFGPDRDPCQTIFQKAQCFFRPQPKDSPSSLGIGVAFAVNLPGLDRKAKRSEKGADGKLTTLFNLSDHDMVQSLDPRTLEPLGIAEQRVLHPALKGPLSGAHAATDPQTGDVFNYNLDVGMPPQGGVYRVFTVSAKTGKTDSISQSFCVWNAFFRGFAIPLLWTRNLIEGMSQYDRSKPATWFVIDRTPARRGVVAAFETPAFFCFHSINTFEVPSSDKPDTSVDLVADLIAYDSLACINRFYIDNLLSDSPSAQEFAGDMSTRPVYRRYRLPGVPLSGPKNSKPPKPGKGEEVFSGARGYAPELPTLNPARMMREYQYVYGVTDSGKSTFVDGLVKWDVQNRTYTTWSEAGQTASEPIFVADPERSDKEDGGCLLSVVLDGTEGKSYLLVLDAETMKEMGRASVDGVVGFGFHGIHVPQKMVD</sequence>
<dbReference type="GO" id="GO:0016121">
    <property type="term" value="P:carotene catabolic process"/>
    <property type="evidence" value="ECO:0007669"/>
    <property type="project" value="TreeGrafter"/>
</dbReference>
<dbReference type="Pfam" id="PF03055">
    <property type="entry name" value="RPE65"/>
    <property type="match status" value="1"/>
</dbReference>
<keyword evidence="4 5" id="KW-0408">Iron</keyword>
<feature type="binding site" evidence="5">
    <location>
        <position position="326"/>
    </location>
    <ligand>
        <name>Fe cation</name>
        <dbReference type="ChEBI" id="CHEBI:24875"/>
        <note>catalytic</note>
    </ligand>
</feature>
<proteinExistence type="inferred from homology"/>
<name>A0A8H6XR58_9AGAR</name>
<dbReference type="GO" id="GO:0046872">
    <property type="term" value="F:metal ion binding"/>
    <property type="evidence" value="ECO:0007669"/>
    <property type="project" value="UniProtKB-KW"/>
</dbReference>
<reference evidence="7" key="1">
    <citation type="submission" date="2020-05" db="EMBL/GenBank/DDBJ databases">
        <title>Mycena genomes resolve the evolution of fungal bioluminescence.</title>
        <authorList>
            <person name="Tsai I.J."/>
        </authorList>
    </citation>
    <scope>NUCLEOTIDE SEQUENCE</scope>
    <source>
        <strain evidence="7">160909Yilan</strain>
    </source>
</reference>
<dbReference type="EMBL" id="JACAZH010000019">
    <property type="protein sequence ID" value="KAF7346515.1"/>
    <property type="molecule type" value="Genomic_DNA"/>
</dbReference>
<keyword evidence="3" id="KW-0560">Oxidoreductase</keyword>
<evidence type="ECO:0000313" key="8">
    <source>
        <dbReference type="Proteomes" id="UP000623467"/>
    </source>
</evidence>
<feature type="region of interest" description="Disordered" evidence="6">
    <location>
        <begin position="393"/>
        <end position="415"/>
    </location>
</feature>
<evidence type="ECO:0000313" key="7">
    <source>
        <dbReference type="EMBL" id="KAF7346515.1"/>
    </source>
</evidence>
<feature type="binding site" evidence="5">
    <location>
        <position position="533"/>
    </location>
    <ligand>
        <name>Fe cation</name>
        <dbReference type="ChEBI" id="CHEBI:24875"/>
        <note>catalytic</note>
    </ligand>
</feature>
<evidence type="ECO:0000256" key="6">
    <source>
        <dbReference type="SAM" id="MobiDB-lite"/>
    </source>
</evidence>
<dbReference type="AlphaFoldDB" id="A0A8H6XR58"/>
<gene>
    <name evidence="7" type="ORF">MSAN_01879600</name>
</gene>
<accession>A0A8H6XR58</accession>